<dbReference type="InterPro" id="IPR057754">
    <property type="entry name" value="PI4-kinase_beta/PIK1_cat"/>
</dbReference>
<dbReference type="InterPro" id="IPR018936">
    <property type="entry name" value="PI3/4_kinase_CS"/>
</dbReference>
<dbReference type="SMART" id="SM00146">
    <property type="entry name" value="PI3Kc"/>
    <property type="match status" value="1"/>
</dbReference>
<dbReference type="GO" id="GO:0005737">
    <property type="term" value="C:cytoplasm"/>
    <property type="evidence" value="ECO:0007669"/>
    <property type="project" value="TreeGrafter"/>
</dbReference>
<dbReference type="InterPro" id="IPR036940">
    <property type="entry name" value="PI3/4_kinase_cat_sf"/>
</dbReference>
<evidence type="ECO:0000313" key="8">
    <source>
        <dbReference type="Proteomes" id="UP001295684"/>
    </source>
</evidence>
<evidence type="ECO:0000256" key="1">
    <source>
        <dbReference type="ARBA" id="ARBA00001686"/>
    </source>
</evidence>
<dbReference type="CDD" id="cd05168">
    <property type="entry name" value="PI4Kc_III_beta"/>
    <property type="match status" value="1"/>
</dbReference>
<comment type="caution">
    <text evidence="7">The sequence shown here is derived from an EMBL/GenBank/DDBJ whole genome shotgun (WGS) entry which is preliminary data.</text>
</comment>
<dbReference type="PROSITE" id="PS50290">
    <property type="entry name" value="PI3_4_KINASE_3"/>
    <property type="match status" value="1"/>
</dbReference>
<dbReference type="PROSITE" id="PS00915">
    <property type="entry name" value="PI3_4_KINASE_1"/>
    <property type="match status" value="1"/>
</dbReference>
<dbReference type="GO" id="GO:0046854">
    <property type="term" value="P:phosphatidylinositol phosphate biosynthetic process"/>
    <property type="evidence" value="ECO:0007669"/>
    <property type="project" value="InterPro"/>
</dbReference>
<dbReference type="PANTHER" id="PTHR10048:SF22">
    <property type="entry name" value="PHOSPHATIDYLINOSITOL 4-KINASE BETA"/>
    <property type="match status" value="1"/>
</dbReference>
<proteinExistence type="predicted"/>
<accession>A0AAD1Y0U0</accession>
<dbReference type="InterPro" id="IPR011009">
    <property type="entry name" value="Kinase-like_dom_sf"/>
</dbReference>
<evidence type="ECO:0000256" key="2">
    <source>
        <dbReference type="ARBA" id="ARBA00012169"/>
    </source>
</evidence>
<dbReference type="Proteomes" id="UP001295684">
    <property type="component" value="Unassembled WGS sequence"/>
</dbReference>
<evidence type="ECO:0000256" key="5">
    <source>
        <dbReference type="SAM" id="MobiDB-lite"/>
    </source>
</evidence>
<reference evidence="7" key="1">
    <citation type="submission" date="2023-07" db="EMBL/GenBank/DDBJ databases">
        <authorList>
            <consortium name="AG Swart"/>
            <person name="Singh M."/>
            <person name="Singh A."/>
            <person name="Seah K."/>
            <person name="Emmerich C."/>
        </authorList>
    </citation>
    <scope>NUCLEOTIDE SEQUENCE</scope>
    <source>
        <strain evidence="7">DP1</strain>
    </source>
</reference>
<dbReference type="GO" id="GO:0016020">
    <property type="term" value="C:membrane"/>
    <property type="evidence" value="ECO:0007669"/>
    <property type="project" value="TreeGrafter"/>
</dbReference>
<dbReference type="GO" id="GO:0048015">
    <property type="term" value="P:phosphatidylinositol-mediated signaling"/>
    <property type="evidence" value="ECO:0007669"/>
    <property type="project" value="TreeGrafter"/>
</dbReference>
<feature type="region of interest" description="Disordered" evidence="5">
    <location>
        <begin position="536"/>
        <end position="564"/>
    </location>
</feature>
<evidence type="ECO:0000313" key="7">
    <source>
        <dbReference type="EMBL" id="CAI2382216.1"/>
    </source>
</evidence>
<dbReference type="Pfam" id="PF00454">
    <property type="entry name" value="PI3_PI4_kinase"/>
    <property type="match status" value="1"/>
</dbReference>
<keyword evidence="4" id="KW-0418">Kinase</keyword>
<evidence type="ECO:0000256" key="3">
    <source>
        <dbReference type="ARBA" id="ARBA00022679"/>
    </source>
</evidence>
<dbReference type="PANTHER" id="PTHR10048">
    <property type="entry name" value="PHOSPHATIDYLINOSITOL KINASE"/>
    <property type="match status" value="1"/>
</dbReference>
<dbReference type="GO" id="GO:0004430">
    <property type="term" value="F:1-phosphatidylinositol 4-kinase activity"/>
    <property type="evidence" value="ECO:0007669"/>
    <property type="project" value="UniProtKB-EC"/>
</dbReference>
<feature type="compositionally biased region" description="Basic and acidic residues" evidence="5">
    <location>
        <begin position="616"/>
        <end position="625"/>
    </location>
</feature>
<name>A0AAD1Y0U0_EUPCR</name>
<protein>
    <recommendedName>
        <fullName evidence="2">1-phosphatidylinositol 4-kinase</fullName>
        <ecNumber evidence="2">2.7.1.67</ecNumber>
    </recommendedName>
</protein>
<dbReference type="SUPFAM" id="SSF56112">
    <property type="entry name" value="Protein kinase-like (PK-like)"/>
    <property type="match status" value="1"/>
</dbReference>
<sequence>MERKKKNEASESEHTIAGDLTTVVPPISDKEDGGSKSGCFASCLFYSFCCCLCYSSKNIKEGKAKFVSRFRKWMKVKDRKIHPNTTSDDHQHIFDTLTNLYAHEENTVDELAKCRINPDFTNYLRSDLEFFIPEICSFYLRGKFEEQSKLLGLLTSACNTSFFFSHRLYFFFKAVISTDGSQDVRSECLAALQEMEATCEYEADENLLYLANSKDLIKYIKRLRMDTLYSNLLDSSPVEAQDPSLDKYLQSNEDSILAKERFLQVKSMVAEYIEVGDKSKITRTSPVSSPISVKDIILLPFISNIRSKNYDQDMRESVPMMKNVNQKKFNAYLSTPRFIKYLTDISELISKEADKKAALKRELRKLNQHLPASVYIPFCQDSLRNYAVLHIHPEEVHVFQTKTRCPYMITIEMYRPDEMSMITPTESPYKDKAIRKHSNTERRIRRESADLSDYDEPLIPAEQTDDIFATRRGKSHSVYQAPTKRIETQAEEKISKPLFISFVDNQPTVRDTLKGAHDNIGKVEKQVKRFLLDDATPRISENEEDKSFDRGSFAGAEEDKDDYHNLSLMGSSSIEEDEQLNMSNYSSPAVIASPIKLSKAKTGEPPRKQKTQGVLEGREQNHSDDDSNYYSKNNLNDILSQRDDDEGSFTRKPKGETERSMKQPTNFLFKETFEQQSERLRKASVFGSLKTWKIMKMIVKSGDDLRQEQFAMQIIDLMAQIFKVQGVDCWLKPYEILATDNGCGIMVCLKDSMSIDQIKKALPSGMSTLKDYFLYNFGGQRSTLYREARYNFAKSLAGYSLLCYILQIKDRHNGNIMLDNLGHIIHIDFGFLLSIAPGKGLKLEKAPFKFTTEYLDVLGGLQSKTFKQFKKYMCQGFTAIQKNADKIIILIEMMAMGQLDLPCFSGGMEQIIKEVKQRIFPTETIMSRQRCRDFIDQLIYQSQDNWRTLMYDRYQYCCQGIN</sequence>
<organism evidence="7 8">
    <name type="scientific">Euplotes crassus</name>
    <dbReference type="NCBI Taxonomy" id="5936"/>
    <lineage>
        <taxon>Eukaryota</taxon>
        <taxon>Sar</taxon>
        <taxon>Alveolata</taxon>
        <taxon>Ciliophora</taxon>
        <taxon>Intramacronucleata</taxon>
        <taxon>Spirotrichea</taxon>
        <taxon>Hypotrichia</taxon>
        <taxon>Euplotida</taxon>
        <taxon>Euplotidae</taxon>
        <taxon>Moneuplotes</taxon>
    </lineage>
</organism>
<comment type="catalytic activity">
    <reaction evidence="1">
        <text>a 1,2-diacyl-sn-glycero-3-phospho-(1D-myo-inositol) + ATP = a 1,2-diacyl-sn-glycero-3-phospho-(1D-myo-inositol 4-phosphate) + ADP + H(+)</text>
        <dbReference type="Rhea" id="RHEA:19877"/>
        <dbReference type="ChEBI" id="CHEBI:15378"/>
        <dbReference type="ChEBI" id="CHEBI:30616"/>
        <dbReference type="ChEBI" id="CHEBI:57880"/>
        <dbReference type="ChEBI" id="CHEBI:58178"/>
        <dbReference type="ChEBI" id="CHEBI:456216"/>
        <dbReference type="EC" id="2.7.1.67"/>
    </reaction>
</comment>
<gene>
    <name evidence="7" type="ORF">ECRASSUSDP1_LOCUS23686</name>
</gene>
<keyword evidence="8" id="KW-1185">Reference proteome</keyword>
<keyword evidence="3" id="KW-0808">Transferase</keyword>
<dbReference type="InterPro" id="IPR000403">
    <property type="entry name" value="PI3/4_kinase_cat_dom"/>
</dbReference>
<evidence type="ECO:0000259" key="6">
    <source>
        <dbReference type="PROSITE" id="PS50290"/>
    </source>
</evidence>
<dbReference type="AlphaFoldDB" id="A0AAD1Y0U0"/>
<dbReference type="PROSITE" id="PS00916">
    <property type="entry name" value="PI3_4_KINASE_2"/>
    <property type="match status" value="1"/>
</dbReference>
<dbReference type="Gene3D" id="1.10.1070.11">
    <property type="entry name" value="Phosphatidylinositol 3-/4-kinase, catalytic domain"/>
    <property type="match status" value="1"/>
</dbReference>
<dbReference type="EC" id="2.7.1.67" evidence="2"/>
<dbReference type="FunFam" id="1.10.1070.11:FF:000016">
    <property type="entry name" value="PIK1p Phosphatidylinositol 4-kinase"/>
    <property type="match status" value="1"/>
</dbReference>
<dbReference type="InterPro" id="IPR015433">
    <property type="entry name" value="PI3/4_kinase"/>
</dbReference>
<dbReference type="EMBL" id="CAMPGE010024370">
    <property type="protein sequence ID" value="CAI2382216.1"/>
    <property type="molecule type" value="Genomic_DNA"/>
</dbReference>
<feature type="domain" description="PI3K/PI4K catalytic" evidence="6">
    <location>
        <begin position="667"/>
        <end position="947"/>
    </location>
</feature>
<feature type="region of interest" description="Disordered" evidence="5">
    <location>
        <begin position="596"/>
        <end position="664"/>
    </location>
</feature>
<evidence type="ECO:0000256" key="4">
    <source>
        <dbReference type="ARBA" id="ARBA00022777"/>
    </source>
</evidence>
<dbReference type="Gene3D" id="3.30.1010.10">
    <property type="entry name" value="Phosphatidylinositol 3-kinase Catalytic Subunit, Chain A, domain 4"/>
    <property type="match status" value="1"/>
</dbReference>
<feature type="compositionally biased region" description="Polar residues" evidence="5">
    <location>
        <begin position="628"/>
        <end position="639"/>
    </location>
</feature>